<dbReference type="InterPro" id="IPR032710">
    <property type="entry name" value="NTF2-like_dom_sf"/>
</dbReference>
<evidence type="ECO:0000313" key="1">
    <source>
        <dbReference type="EMBL" id="GAA1724212.1"/>
    </source>
</evidence>
<comment type="caution">
    <text evidence="1">The sequence shown here is derived from an EMBL/GenBank/DDBJ whole genome shotgun (WGS) entry which is preliminary data.</text>
</comment>
<dbReference type="Proteomes" id="UP001501057">
    <property type="component" value="Unassembled WGS sequence"/>
</dbReference>
<proteinExistence type="predicted"/>
<dbReference type="SUPFAM" id="SSF54427">
    <property type="entry name" value="NTF2-like"/>
    <property type="match status" value="1"/>
</dbReference>
<dbReference type="EMBL" id="BAAAME010000001">
    <property type="protein sequence ID" value="GAA1724212.1"/>
    <property type="molecule type" value="Genomic_DNA"/>
</dbReference>
<gene>
    <name evidence="1" type="ORF">GCM10009710_01270</name>
</gene>
<organism evidence="1 2">
    <name type="scientific">Aeromicrobium alkaliterrae</name>
    <dbReference type="NCBI Taxonomy" id="302168"/>
    <lineage>
        <taxon>Bacteria</taxon>
        <taxon>Bacillati</taxon>
        <taxon>Actinomycetota</taxon>
        <taxon>Actinomycetes</taxon>
        <taxon>Propionibacteriales</taxon>
        <taxon>Nocardioidaceae</taxon>
        <taxon>Aeromicrobium</taxon>
    </lineage>
</organism>
<dbReference type="RefSeq" id="WP_344196635.1">
    <property type="nucleotide sequence ID" value="NZ_BAAAME010000001.1"/>
</dbReference>
<protein>
    <recommendedName>
        <fullName evidence="3">SnoaL-like domain-containing protein</fullName>
    </recommendedName>
</protein>
<reference evidence="2" key="1">
    <citation type="journal article" date="2019" name="Int. J. Syst. Evol. Microbiol.">
        <title>The Global Catalogue of Microorganisms (GCM) 10K type strain sequencing project: providing services to taxonomists for standard genome sequencing and annotation.</title>
        <authorList>
            <consortium name="The Broad Institute Genomics Platform"/>
            <consortium name="The Broad Institute Genome Sequencing Center for Infectious Disease"/>
            <person name="Wu L."/>
            <person name="Ma J."/>
        </authorList>
    </citation>
    <scope>NUCLEOTIDE SEQUENCE [LARGE SCALE GENOMIC DNA]</scope>
    <source>
        <strain evidence="2">JCM 13518</strain>
    </source>
</reference>
<evidence type="ECO:0008006" key="3">
    <source>
        <dbReference type="Google" id="ProtNLM"/>
    </source>
</evidence>
<evidence type="ECO:0000313" key="2">
    <source>
        <dbReference type="Proteomes" id="UP001501057"/>
    </source>
</evidence>
<accession>A0ABP4VHY3</accession>
<name>A0ABP4VHY3_9ACTN</name>
<keyword evidence="2" id="KW-1185">Reference proteome</keyword>
<sequence>MSATPHLDRWFASMDSDDPDDVLNQITDDFVMSVQFSKGGGDSAEFRGDRAGLEGYLAQREKGALVHEVQVSSTSEGHELCLGRTTRDGEFEAQFTAVAQIDEASGKVRRLLICRTPEISFA</sequence>